<dbReference type="EMBL" id="PCMW01000005">
    <property type="protein sequence ID" value="PDS27074.1"/>
    <property type="molecule type" value="Genomic_DNA"/>
</dbReference>
<gene>
    <name evidence="1" type="ORF">B0A77_00655</name>
</gene>
<name>A0A2H3KZG3_9FLAO</name>
<proteinExistence type="predicted"/>
<protein>
    <recommendedName>
        <fullName evidence="3">Secretion system C-terminal sorting domain-containing protein</fullName>
    </recommendedName>
</protein>
<evidence type="ECO:0000313" key="1">
    <source>
        <dbReference type="EMBL" id="PDS27074.1"/>
    </source>
</evidence>
<reference evidence="1 2" key="1">
    <citation type="submission" date="2017-09" db="EMBL/GenBank/DDBJ databases">
        <title>Whole genomes of Flavobacteriaceae.</title>
        <authorList>
            <person name="Stine C."/>
            <person name="Li C."/>
            <person name="Tadesse D."/>
        </authorList>
    </citation>
    <scope>NUCLEOTIDE SEQUENCE [LARGE SCALE GENOMIC DNA]</scope>
    <source>
        <strain evidence="1 2">ATCC 35036</strain>
    </source>
</reference>
<dbReference type="Proteomes" id="UP000220828">
    <property type="component" value="Unassembled WGS sequence"/>
</dbReference>
<dbReference type="OrthoDB" id="1055762at2"/>
<dbReference type="RefSeq" id="WP_097553189.1">
    <property type="nucleotide sequence ID" value="NZ_PCMW01000005.1"/>
</dbReference>
<evidence type="ECO:0000313" key="2">
    <source>
        <dbReference type="Proteomes" id="UP000220828"/>
    </source>
</evidence>
<organism evidence="1 2">
    <name type="scientific">Flavobacterium branchiophilum</name>
    <dbReference type="NCBI Taxonomy" id="55197"/>
    <lineage>
        <taxon>Bacteria</taxon>
        <taxon>Pseudomonadati</taxon>
        <taxon>Bacteroidota</taxon>
        <taxon>Flavobacteriia</taxon>
        <taxon>Flavobacteriales</taxon>
        <taxon>Flavobacteriaceae</taxon>
        <taxon>Flavobacterium</taxon>
    </lineage>
</organism>
<dbReference type="AlphaFoldDB" id="A0A2H3KZG3"/>
<evidence type="ECO:0008006" key="3">
    <source>
        <dbReference type="Google" id="ProtNLM"/>
    </source>
</evidence>
<comment type="caution">
    <text evidence="1">The sequence shown here is derived from an EMBL/GenBank/DDBJ whole genome shotgun (WGS) entry which is preliminary data.</text>
</comment>
<sequence>MRNLFFISRLKRPAVCLFFILFIAFIPNSYSQVNQEYEYNSSYGCNMNICYAFVNYSEDIILELDCGRAYSTANLDVNKYVGPIEVYASSIRLLEDTMVDCNSFFKSNAAIQSNEIPIEDIKYEIDKYDDIFVSAEDIQTLSTYNWYDSEGHFIHAGKDMQISNAIAKKYRVEVIDTEGFVSYKDVELVLKPNRLELLYPNPISHETLNVQYKINKANSGYLMILSYYATTGIANNYIVDINSNEKNIELNNYPSGLYKVVLVIDGKIEDVKILSKH</sequence>
<accession>A0A2H3KZG3</accession>